<dbReference type="EMBL" id="JACEFI010000017">
    <property type="protein sequence ID" value="KAH0594131.1"/>
    <property type="molecule type" value="Genomic_DNA"/>
</dbReference>
<feature type="coiled-coil region" evidence="1">
    <location>
        <begin position="34"/>
        <end position="82"/>
    </location>
</feature>
<sequence>MTLIEDIRKLRGDVNTMIGICEGASSEAAEEGFKLEVLRRLKNLSEHAENMVEETDVLETHLQTSEMAQAEMRRELDKLQETFNIRLQDHVKAETKEIQLRLAEHMEKQFDSRFIALATEVRQADAEASPCQMEREKRLDEKEKRLCEMEKRLLDRQEELNFREASLRETRSEVNSRMRELAADRSHSFEHLQEILDDRFSTMQTRLEDLSVIRRLQDDVREQHAALRDLPSKDDVASVLSRLFATLSNKVDTLANWRGATTPDRLQATLEEVSRIGTSIQRQVNITSEVLDQISSDLSKLGGPTPPSTTEAGKPRWLYKYQSLRFWDSTIDGLLNNLGLLNVVGVENMEPKELRQLLLDTLEPTSLQHAILLVVDGPAEVWFCFPGIRHGEELEAENGQCPYHRDCILVKRVEFHDETGRHKIGLKFRKVHPVV</sequence>
<reference evidence="2 3" key="1">
    <citation type="submission" date="2020-07" db="EMBL/GenBank/DDBJ databases">
        <title>Metarhizium humberi genome.</title>
        <authorList>
            <person name="Lysoe E."/>
        </authorList>
    </citation>
    <scope>NUCLEOTIDE SEQUENCE [LARGE SCALE GENOMIC DNA]</scope>
    <source>
        <strain evidence="2 3">ESALQ1638</strain>
    </source>
</reference>
<keyword evidence="3" id="KW-1185">Reference proteome</keyword>
<evidence type="ECO:0000313" key="3">
    <source>
        <dbReference type="Proteomes" id="UP000764110"/>
    </source>
</evidence>
<keyword evidence="1" id="KW-0175">Coiled coil</keyword>
<evidence type="ECO:0000256" key="1">
    <source>
        <dbReference type="SAM" id="Coils"/>
    </source>
</evidence>
<organism evidence="2 3">
    <name type="scientific">Metarhizium humberi</name>
    <dbReference type="NCBI Taxonomy" id="2596975"/>
    <lineage>
        <taxon>Eukaryota</taxon>
        <taxon>Fungi</taxon>
        <taxon>Dikarya</taxon>
        <taxon>Ascomycota</taxon>
        <taxon>Pezizomycotina</taxon>
        <taxon>Sordariomycetes</taxon>
        <taxon>Hypocreomycetidae</taxon>
        <taxon>Hypocreales</taxon>
        <taxon>Clavicipitaceae</taxon>
        <taxon>Metarhizium</taxon>
    </lineage>
</organism>
<name>A0A9P8M449_9HYPO</name>
<comment type="caution">
    <text evidence="2">The sequence shown here is derived from an EMBL/GenBank/DDBJ whole genome shotgun (WGS) entry which is preliminary data.</text>
</comment>
<gene>
    <name evidence="2" type="ORF">MHUMG1_07970</name>
</gene>
<proteinExistence type="predicted"/>
<protein>
    <submittedName>
        <fullName evidence="2">Uncharacterized protein</fullName>
    </submittedName>
</protein>
<accession>A0A9P8M449</accession>
<evidence type="ECO:0000313" key="2">
    <source>
        <dbReference type="EMBL" id="KAH0594131.1"/>
    </source>
</evidence>
<dbReference type="AlphaFoldDB" id="A0A9P8M449"/>
<dbReference type="Proteomes" id="UP000764110">
    <property type="component" value="Unassembled WGS sequence"/>
</dbReference>